<protein>
    <recommendedName>
        <fullName evidence="3">Glycosyltransferase family 2 protein</fullName>
    </recommendedName>
</protein>
<evidence type="ECO:0008006" key="3">
    <source>
        <dbReference type="Google" id="ProtNLM"/>
    </source>
</evidence>
<accession>A0A395VW02</accession>
<dbReference type="Gene3D" id="3.90.550.10">
    <property type="entry name" value="Spore Coat Polysaccharide Biosynthesis Protein SpsA, Chain A"/>
    <property type="match status" value="1"/>
</dbReference>
<name>A0A395VW02_BACOV</name>
<gene>
    <name evidence="1" type="ORF">DWX70_13260</name>
</gene>
<evidence type="ECO:0000313" key="2">
    <source>
        <dbReference type="Proteomes" id="UP000266492"/>
    </source>
</evidence>
<dbReference type="Proteomes" id="UP000266492">
    <property type="component" value="Unassembled WGS sequence"/>
</dbReference>
<organism evidence="1 2">
    <name type="scientific">Bacteroides ovatus</name>
    <dbReference type="NCBI Taxonomy" id="28116"/>
    <lineage>
        <taxon>Bacteria</taxon>
        <taxon>Pseudomonadati</taxon>
        <taxon>Bacteroidota</taxon>
        <taxon>Bacteroidia</taxon>
        <taxon>Bacteroidales</taxon>
        <taxon>Bacteroidaceae</taxon>
        <taxon>Bacteroides</taxon>
    </lineage>
</organism>
<dbReference type="SUPFAM" id="SSF53448">
    <property type="entry name" value="Nucleotide-diphospho-sugar transferases"/>
    <property type="match status" value="1"/>
</dbReference>
<evidence type="ECO:0000313" key="1">
    <source>
        <dbReference type="EMBL" id="RGS83344.1"/>
    </source>
</evidence>
<dbReference type="EMBL" id="QRVZ01000009">
    <property type="protein sequence ID" value="RGS83344.1"/>
    <property type="molecule type" value="Genomic_DNA"/>
</dbReference>
<proteinExistence type="predicted"/>
<sequence length="391" mass="45824">MTNIKSDKSAIAIVVVCYNRPAAAKRLLDSLNVANYPHDNVPLIISVDCSGNEEMYELACTFEWKHGPKYPVIHTERLGLKKHIYECGDYTQQFKGVIILEDDLFVAEDFYNYTVSAVDAYYNEDKVAGIALYADTMNGYVGLPLYYWYDGSDAFMMQSAITSGECFSDKMWERFRLWYNVNEDVDPEPYFMPRTIKNWRRAWSKYFNIYLVEKDLYFVHPHFSTTTNCGEAGEHGKDINMIHSRMILGSKEWRFKSFADSIKYDIYADFVGLGKYLGLDDKDLCVDFYGDKKNEQKQRYWLSPYVLPYKMIDKFALNLEPMEVNIVYGIKGNDLFLYDTTIPANVKSTDKLTLHQFTYHFKNVDYRKVIRYIRLLVGEMAKIKLSRMFKR</sequence>
<comment type="caution">
    <text evidence="1">The sequence shown here is derived from an EMBL/GenBank/DDBJ whole genome shotgun (WGS) entry which is preliminary data.</text>
</comment>
<dbReference type="PANTHER" id="PTHR33604:SF3">
    <property type="entry name" value="OSJNBA0004B13.7 PROTEIN"/>
    <property type="match status" value="1"/>
</dbReference>
<dbReference type="PANTHER" id="PTHR33604">
    <property type="entry name" value="OSJNBA0004B13.7 PROTEIN"/>
    <property type="match status" value="1"/>
</dbReference>
<dbReference type="RefSeq" id="WP_118418801.1">
    <property type="nucleotide sequence ID" value="NZ_JAQDLI010000009.1"/>
</dbReference>
<reference evidence="1 2" key="1">
    <citation type="submission" date="2018-08" db="EMBL/GenBank/DDBJ databases">
        <title>A genome reference for cultivated species of the human gut microbiota.</title>
        <authorList>
            <person name="Zou Y."/>
            <person name="Xue W."/>
            <person name="Luo G."/>
        </authorList>
    </citation>
    <scope>NUCLEOTIDE SEQUENCE [LARGE SCALE GENOMIC DNA]</scope>
    <source>
        <strain evidence="1 2">AF20-9LB</strain>
    </source>
</reference>
<dbReference type="AlphaFoldDB" id="A0A395VW02"/>
<dbReference type="InterPro" id="IPR029044">
    <property type="entry name" value="Nucleotide-diphossugar_trans"/>
</dbReference>